<feature type="domain" description="4Fe-4S Mo/W bis-MGD-type" evidence="11">
    <location>
        <begin position="2"/>
        <end position="54"/>
    </location>
</feature>
<protein>
    <submittedName>
        <fullName evidence="12">Nitrate reductase</fullName>
    </submittedName>
</protein>
<dbReference type="PANTHER" id="PTHR43105">
    <property type="entry name" value="RESPIRATORY NITRATE REDUCTASE"/>
    <property type="match status" value="1"/>
</dbReference>
<evidence type="ECO:0000256" key="7">
    <source>
        <dbReference type="ARBA" id="ARBA00023002"/>
    </source>
</evidence>
<evidence type="ECO:0000256" key="9">
    <source>
        <dbReference type="ARBA" id="ARBA00023014"/>
    </source>
</evidence>
<keyword evidence="4" id="KW-0004">4Fe-4S</keyword>
<dbReference type="Pfam" id="PF04324">
    <property type="entry name" value="Fer2_BFD"/>
    <property type="match status" value="1"/>
</dbReference>
<keyword evidence="13" id="KW-1185">Reference proteome</keyword>
<dbReference type="InterPro" id="IPR009010">
    <property type="entry name" value="Asp_de-COase-like_dom_sf"/>
</dbReference>
<dbReference type="InterPro" id="IPR006657">
    <property type="entry name" value="MoPterin_dinucl-bd_dom"/>
</dbReference>
<dbReference type="Pfam" id="PF00384">
    <property type="entry name" value="Molybdopterin"/>
    <property type="match status" value="1"/>
</dbReference>
<evidence type="ECO:0000259" key="11">
    <source>
        <dbReference type="PROSITE" id="PS51669"/>
    </source>
</evidence>
<dbReference type="SUPFAM" id="SSF53706">
    <property type="entry name" value="Formate dehydrogenase/DMSO reductase, domains 1-3"/>
    <property type="match status" value="1"/>
</dbReference>
<keyword evidence="8" id="KW-0408">Iron</keyword>
<evidence type="ECO:0000256" key="1">
    <source>
        <dbReference type="ARBA" id="ARBA00001942"/>
    </source>
</evidence>
<comment type="similarity">
    <text evidence="3">Belongs to the prokaryotic molybdopterin-containing oxidoreductase family. NasA/NapA/NarB subfamily.</text>
</comment>
<dbReference type="PANTHER" id="PTHR43105:SF9">
    <property type="entry name" value="NADPH-FE(3+) OXIDOREDUCTASE SUBUNIT ALPHA"/>
    <property type="match status" value="1"/>
</dbReference>
<evidence type="ECO:0000256" key="3">
    <source>
        <dbReference type="ARBA" id="ARBA00008747"/>
    </source>
</evidence>
<comment type="cofactor">
    <cofactor evidence="2">
        <name>[4Fe-4S] cluster</name>
        <dbReference type="ChEBI" id="CHEBI:49883"/>
    </cofactor>
</comment>
<dbReference type="Gene3D" id="3.40.228.10">
    <property type="entry name" value="Dimethylsulfoxide Reductase, domain 2"/>
    <property type="match status" value="1"/>
</dbReference>
<evidence type="ECO:0000256" key="6">
    <source>
        <dbReference type="ARBA" id="ARBA00022723"/>
    </source>
</evidence>
<keyword evidence="5" id="KW-0500">Molybdenum</keyword>
<dbReference type="CDD" id="cd02791">
    <property type="entry name" value="MopB_CT_Nitrate-R-NapA-like"/>
    <property type="match status" value="1"/>
</dbReference>
<dbReference type="SUPFAM" id="SSF50692">
    <property type="entry name" value="ADC-like"/>
    <property type="match status" value="1"/>
</dbReference>
<dbReference type="PROSITE" id="PS51669">
    <property type="entry name" value="4FE4S_MOW_BIS_MGD"/>
    <property type="match status" value="1"/>
</dbReference>
<evidence type="ECO:0000256" key="2">
    <source>
        <dbReference type="ARBA" id="ARBA00001966"/>
    </source>
</evidence>
<keyword evidence="6" id="KW-0479">Metal-binding</keyword>
<dbReference type="InterPro" id="IPR006656">
    <property type="entry name" value="Mopterin_OxRdtase"/>
</dbReference>
<dbReference type="Pfam" id="PF01568">
    <property type="entry name" value="Molydop_binding"/>
    <property type="match status" value="1"/>
</dbReference>
<dbReference type="EMBL" id="BAABFC010000019">
    <property type="protein sequence ID" value="GAA4502146.1"/>
    <property type="molecule type" value="Genomic_DNA"/>
</dbReference>
<evidence type="ECO:0000256" key="5">
    <source>
        <dbReference type="ARBA" id="ARBA00022505"/>
    </source>
</evidence>
<dbReference type="Gene3D" id="1.10.10.1100">
    <property type="entry name" value="BFD-like [2Fe-2S]-binding domain"/>
    <property type="match status" value="1"/>
</dbReference>
<evidence type="ECO:0000313" key="12">
    <source>
        <dbReference type="EMBL" id="GAA4502146.1"/>
    </source>
</evidence>
<dbReference type="InterPro" id="IPR050123">
    <property type="entry name" value="Prok_molybdopt-oxidoreductase"/>
</dbReference>
<proteinExistence type="inferred from homology"/>
<dbReference type="InterPro" id="IPR041854">
    <property type="entry name" value="BFD-like_2Fe2S-bd_dom_sf"/>
</dbReference>
<keyword evidence="9" id="KW-0411">Iron-sulfur</keyword>
<dbReference type="SMART" id="SM00926">
    <property type="entry name" value="Molybdop_Fe4S4"/>
    <property type="match status" value="1"/>
</dbReference>
<sequence>MSQTTQTTCAYCGVGCGITIQDGAILAGNPEHPANKGALCIKGSSLLETMDYPRRLLYPRLEGRHLGWDGALDEIAARFNQIIAESGPEAIGFYVSGQLLTEDYYVANKLMKGFIGAANIDTNSRLCMSSAVMAHTRAFGEDVVPGCYEDLEQCDLLILVGANTAWTHPVIFRRIQQARAKRPQMKLVVVDPRKTMSAEQADLHLGLLPGTDVWLFNGLCRYLFEVGKVDEAYVRAHTQGLAELTTLLDDPAYELAAIAQTCGLNQTDLLAFYRWFAERPRTVTLFCQGVNQSNQGTDKGNSIINAHLLTGRVGKPGASPFSMTGQPNAMGGREVGGLATQLAAHMGFNETDCERVQRFWGSPRIATRSGHKAVQLFDAVRKGEVRALWVIATNPAISLPDSARVREALANCEFLIVSEMTDNTDTAKFAHLLLPAAGWGEREGTVTNSERCISRQRAFTAPPGEARPDWWALAEVGKRMGFAEAFDYPNTHAIWSEFAALTAFENDGVRQLNLGGLAALSAEEYDGLAPQQWPVLAGRSADARRLFGDGRFSTPDGKARLIATVPQAPVLEQEEGWLLNTGRLRDQWHTMTRTGHLPRLMEAEPYPRVTVNHHTLLQSGLEPGQLVHLSSPRGEVLARLERDDALADNEAFMPMHWSDSFTAAGGVNRLVAPVTDPVSGQPQFKQTRVLATPFNARWHGVWVGVHEPEWSFVPRWWSRRPVDGGECRLLADDACSRQELWQVLARKGQWLRLPLKGDGWVAVLLKQGRIHGLLLAGDSQWQLNTGLLAGLLKVPLSASALSATIEQALAGDTRMVCSCFRVSEKQIREAIEQQGIHELAGLQASLKCGTNCGTCVGELEKLLISCRVSYAE</sequence>
<evidence type="ECO:0000256" key="4">
    <source>
        <dbReference type="ARBA" id="ARBA00022485"/>
    </source>
</evidence>
<dbReference type="InterPro" id="IPR041957">
    <property type="entry name" value="CT_Nitrate-R-NapA-like"/>
</dbReference>
<comment type="cofactor">
    <cofactor evidence="1">
        <name>Mo-bis(molybdopterin guanine dinucleotide)</name>
        <dbReference type="ChEBI" id="CHEBI:60539"/>
    </cofactor>
</comment>
<keyword evidence="10" id="KW-0534">Nitrate assimilation</keyword>
<keyword evidence="7" id="KW-0560">Oxidoreductase</keyword>
<evidence type="ECO:0000256" key="10">
    <source>
        <dbReference type="ARBA" id="ARBA00023063"/>
    </source>
</evidence>
<dbReference type="Gene3D" id="2.40.40.20">
    <property type="match status" value="1"/>
</dbReference>
<organism evidence="12 13">
    <name type="scientific">Pseudaeromonas paramecii</name>
    <dbReference type="NCBI Taxonomy" id="2138166"/>
    <lineage>
        <taxon>Bacteria</taxon>
        <taxon>Pseudomonadati</taxon>
        <taxon>Pseudomonadota</taxon>
        <taxon>Gammaproteobacteria</taxon>
        <taxon>Aeromonadales</taxon>
        <taxon>Aeromonadaceae</taxon>
        <taxon>Pseudaeromonas</taxon>
    </lineage>
</organism>
<evidence type="ECO:0000313" key="13">
    <source>
        <dbReference type="Proteomes" id="UP001501321"/>
    </source>
</evidence>
<accession>A0ABP8QH39</accession>
<dbReference type="RefSeq" id="WP_345013892.1">
    <property type="nucleotide sequence ID" value="NZ_BAABFC010000019.1"/>
</dbReference>
<evidence type="ECO:0000256" key="8">
    <source>
        <dbReference type="ARBA" id="ARBA00023004"/>
    </source>
</evidence>
<dbReference type="Gene3D" id="3.40.50.740">
    <property type="match status" value="1"/>
</dbReference>
<dbReference type="InterPro" id="IPR006963">
    <property type="entry name" value="Mopterin_OxRdtase_4Fe-4S_dom"/>
</dbReference>
<gene>
    <name evidence="12" type="ORF">GCM10023095_26370</name>
</gene>
<dbReference type="Gene3D" id="2.20.25.90">
    <property type="entry name" value="ADC-like domains"/>
    <property type="match status" value="1"/>
</dbReference>
<dbReference type="Proteomes" id="UP001501321">
    <property type="component" value="Unassembled WGS sequence"/>
</dbReference>
<dbReference type="Pfam" id="PF04879">
    <property type="entry name" value="Molybdop_Fe4S4"/>
    <property type="match status" value="1"/>
</dbReference>
<dbReference type="CDD" id="cd02754">
    <property type="entry name" value="MopB_Nitrate-R-NapA-like"/>
    <property type="match status" value="1"/>
</dbReference>
<reference evidence="13" key="1">
    <citation type="journal article" date="2019" name="Int. J. Syst. Evol. Microbiol.">
        <title>The Global Catalogue of Microorganisms (GCM) 10K type strain sequencing project: providing services to taxonomists for standard genome sequencing and annotation.</title>
        <authorList>
            <consortium name="The Broad Institute Genomics Platform"/>
            <consortium name="The Broad Institute Genome Sequencing Center for Infectious Disease"/>
            <person name="Wu L."/>
            <person name="Ma J."/>
        </authorList>
    </citation>
    <scope>NUCLEOTIDE SEQUENCE [LARGE SCALE GENOMIC DNA]</scope>
    <source>
        <strain evidence="13">JCM 32226</strain>
    </source>
</reference>
<comment type="caution">
    <text evidence="12">The sequence shown here is derived from an EMBL/GenBank/DDBJ whole genome shotgun (WGS) entry which is preliminary data.</text>
</comment>
<dbReference type="InterPro" id="IPR007419">
    <property type="entry name" value="BFD-like_2Fe2S-bd_dom"/>
</dbReference>
<name>A0ABP8QH39_9GAMM</name>